<feature type="domain" description="Methyl-CpG-binding" evidence="2">
    <location>
        <begin position="7"/>
        <end position="77"/>
    </location>
</feature>
<dbReference type="Pfam" id="PF14048">
    <property type="entry name" value="MBD_C"/>
    <property type="match status" value="1"/>
</dbReference>
<organism evidence="3 4">
    <name type="scientific">Enhydra lutris kenyoni</name>
    <name type="common">northern sea otter</name>
    <dbReference type="NCBI Taxonomy" id="391180"/>
    <lineage>
        <taxon>Eukaryota</taxon>
        <taxon>Metazoa</taxon>
        <taxon>Chordata</taxon>
        <taxon>Craniata</taxon>
        <taxon>Vertebrata</taxon>
        <taxon>Euteleostomi</taxon>
        <taxon>Mammalia</taxon>
        <taxon>Eutheria</taxon>
        <taxon>Laurasiatheria</taxon>
        <taxon>Carnivora</taxon>
        <taxon>Caniformia</taxon>
        <taxon>Musteloidea</taxon>
        <taxon>Mustelidae</taxon>
        <taxon>Lutrinae</taxon>
        <taxon>Enhydra</taxon>
    </lineage>
</organism>
<name>A0A2Y9L6Y9_ENHLU</name>
<dbReference type="GO" id="GO:0000122">
    <property type="term" value="P:negative regulation of transcription by RNA polymerase II"/>
    <property type="evidence" value="ECO:0007669"/>
    <property type="project" value="TreeGrafter"/>
</dbReference>
<dbReference type="PANTHER" id="PTHR12396">
    <property type="entry name" value="METHYL-CPG BINDING PROTEIN, MBD"/>
    <property type="match status" value="1"/>
</dbReference>
<evidence type="ECO:0000313" key="3">
    <source>
        <dbReference type="Proteomes" id="UP000248482"/>
    </source>
</evidence>
<evidence type="ECO:0000259" key="1">
    <source>
        <dbReference type="Pfam" id="PF14048"/>
    </source>
</evidence>
<keyword evidence="3" id="KW-1185">Reference proteome</keyword>
<protein>
    <submittedName>
        <fullName evidence="4">Methyl-CpG-binding domain protein 3-like 1</fullName>
    </submittedName>
</protein>
<feature type="domain" description="Methyl-CpG binding protein 2/3 C-terminal" evidence="1">
    <location>
        <begin position="82"/>
        <end position="172"/>
    </location>
</feature>
<dbReference type="KEGG" id="elk:111161629"/>
<dbReference type="OrthoDB" id="10072024at2759"/>
<sequence>MMVKTPQRKQQDCGNQSKPMSCLSVSIPLRMSSHIFKRPVTRIASYPVNEVRCHHWEETLDKPQQMCWQKRLQGLQAYSSAGELLSTLDLAKALQKLVPRCSSEYLPGVLAGGLNPSPTPTSTVSSDLVKVIPGAGLGIPQLLCKQFLVTEEDIRKQERKVKTARERLAMALAVDRLAREAEKMRGQEAHPKKHHEKKEKLVQVKWSVGLY</sequence>
<gene>
    <name evidence="4" type="primary">LOC111161629</name>
</gene>
<evidence type="ECO:0000313" key="4">
    <source>
        <dbReference type="RefSeq" id="XP_022381098.1"/>
    </source>
</evidence>
<proteinExistence type="predicted"/>
<dbReference type="PANTHER" id="PTHR12396:SF1">
    <property type="entry name" value="METHYL-CPG-BINDING DOMAIN PROTEIN 3-LIKE 1"/>
    <property type="match status" value="1"/>
</dbReference>
<dbReference type="AlphaFoldDB" id="A0A2Y9L6Y9"/>
<dbReference type="GO" id="GO:0005634">
    <property type="term" value="C:nucleus"/>
    <property type="evidence" value="ECO:0007669"/>
    <property type="project" value="UniProtKB-ARBA"/>
</dbReference>
<accession>A0A2Y9L6Y9</accession>
<dbReference type="RefSeq" id="XP_022381098.1">
    <property type="nucleotide sequence ID" value="XM_022525390.1"/>
</dbReference>
<dbReference type="Proteomes" id="UP000248482">
    <property type="component" value="Unplaced"/>
</dbReference>
<dbReference type="GO" id="GO:0008327">
    <property type="term" value="F:methyl-CpG binding"/>
    <property type="evidence" value="ECO:0007669"/>
    <property type="project" value="TreeGrafter"/>
</dbReference>
<dbReference type="InterPro" id="IPR032343">
    <property type="entry name" value="MBD2/MBD3_p55-bd"/>
</dbReference>
<reference evidence="4" key="1">
    <citation type="submission" date="2025-08" db="UniProtKB">
        <authorList>
            <consortium name="RefSeq"/>
        </authorList>
    </citation>
    <scope>IDENTIFICATION</scope>
    <source>
        <tissue evidence="4">Blood</tissue>
    </source>
</reference>
<dbReference type="Pfam" id="PF16564">
    <property type="entry name" value="MBDa"/>
    <property type="match status" value="1"/>
</dbReference>
<dbReference type="InterPro" id="IPR025884">
    <property type="entry name" value="MeCpG-bd_2/3_C_dom"/>
</dbReference>
<dbReference type="STRING" id="391180.A0A2Y9L6Y9"/>
<evidence type="ECO:0000259" key="2">
    <source>
        <dbReference type="Pfam" id="PF16564"/>
    </source>
</evidence>
<dbReference type="GeneID" id="111161629"/>
<dbReference type="GO" id="GO:0006346">
    <property type="term" value="P:DNA methylation-dependent constitutive heterochromatin formation"/>
    <property type="evidence" value="ECO:0007669"/>
    <property type="project" value="TreeGrafter"/>
</dbReference>